<accession>A0A5C5X5G5</accession>
<keyword evidence="2" id="KW-1185">Reference proteome</keyword>
<gene>
    <name evidence="1" type="ORF">KOR42_15410</name>
</gene>
<organism evidence="1 2">
    <name type="scientific">Thalassoglobus neptunius</name>
    <dbReference type="NCBI Taxonomy" id="1938619"/>
    <lineage>
        <taxon>Bacteria</taxon>
        <taxon>Pseudomonadati</taxon>
        <taxon>Planctomycetota</taxon>
        <taxon>Planctomycetia</taxon>
        <taxon>Planctomycetales</taxon>
        <taxon>Planctomycetaceae</taxon>
        <taxon>Thalassoglobus</taxon>
    </lineage>
</organism>
<dbReference type="AlphaFoldDB" id="A0A5C5X5G5"/>
<reference evidence="1 2" key="1">
    <citation type="submission" date="2019-02" db="EMBL/GenBank/DDBJ databases">
        <title>Deep-cultivation of Planctomycetes and their phenomic and genomic characterization uncovers novel biology.</title>
        <authorList>
            <person name="Wiegand S."/>
            <person name="Jogler M."/>
            <person name="Boedeker C."/>
            <person name="Pinto D."/>
            <person name="Vollmers J."/>
            <person name="Rivas-Marin E."/>
            <person name="Kohn T."/>
            <person name="Peeters S.H."/>
            <person name="Heuer A."/>
            <person name="Rast P."/>
            <person name="Oberbeckmann S."/>
            <person name="Bunk B."/>
            <person name="Jeske O."/>
            <person name="Meyerdierks A."/>
            <person name="Storesund J.E."/>
            <person name="Kallscheuer N."/>
            <person name="Luecker S."/>
            <person name="Lage O.M."/>
            <person name="Pohl T."/>
            <person name="Merkel B.J."/>
            <person name="Hornburger P."/>
            <person name="Mueller R.-W."/>
            <person name="Bruemmer F."/>
            <person name="Labrenz M."/>
            <person name="Spormann A.M."/>
            <person name="Op Den Camp H."/>
            <person name="Overmann J."/>
            <person name="Amann R."/>
            <person name="Jetten M.S.M."/>
            <person name="Mascher T."/>
            <person name="Medema M.H."/>
            <person name="Devos D.P."/>
            <person name="Kaster A.-K."/>
            <person name="Ovreas L."/>
            <person name="Rohde M."/>
            <person name="Galperin M.Y."/>
            <person name="Jogler C."/>
        </authorList>
    </citation>
    <scope>NUCLEOTIDE SEQUENCE [LARGE SCALE GENOMIC DNA]</scope>
    <source>
        <strain evidence="1 2">KOR42</strain>
    </source>
</reference>
<dbReference type="OrthoDB" id="269629at2"/>
<dbReference type="EMBL" id="SIHI01000001">
    <property type="protein sequence ID" value="TWT58170.1"/>
    <property type="molecule type" value="Genomic_DNA"/>
</dbReference>
<protein>
    <submittedName>
        <fullName evidence="1">Uncharacterized protein</fullName>
    </submittedName>
</protein>
<comment type="caution">
    <text evidence="1">The sequence shown here is derived from an EMBL/GenBank/DDBJ whole genome shotgun (WGS) entry which is preliminary data.</text>
</comment>
<dbReference type="RefSeq" id="WP_146508375.1">
    <property type="nucleotide sequence ID" value="NZ_SIHI01000001.1"/>
</dbReference>
<name>A0A5C5X5G5_9PLAN</name>
<evidence type="ECO:0000313" key="2">
    <source>
        <dbReference type="Proteomes" id="UP000317243"/>
    </source>
</evidence>
<evidence type="ECO:0000313" key="1">
    <source>
        <dbReference type="EMBL" id="TWT58170.1"/>
    </source>
</evidence>
<proteinExistence type="predicted"/>
<dbReference type="Proteomes" id="UP000317243">
    <property type="component" value="Unassembled WGS sequence"/>
</dbReference>
<sequence>MDFQERLKRAIERGEKTRVEQAQVEAREQLSLGELKTLHSGYRLELADHIESCLKQLADQMPGFEFQSIVSEEGWGGRLSRDDLELKPGQSAATRYSRLEMTISPFTPTAIVELLTKGTVRNREIMNRTNYQKVDEFDMDSFKEMVDHRVIEFAEQFSSSSL</sequence>